<dbReference type="EMBL" id="CP021354">
    <property type="protein sequence ID" value="AWK75544.1"/>
    <property type="molecule type" value="Genomic_DNA"/>
</dbReference>
<protein>
    <recommendedName>
        <fullName evidence="1">Elongation factor G-binding protein C-terminal treble-clef zinc-finger domain-containing protein</fullName>
    </recommendedName>
</protein>
<proteinExistence type="predicted"/>
<dbReference type="InterPro" id="IPR032330">
    <property type="entry name" value="EF-G-binding_C"/>
</dbReference>
<reference evidence="2 3" key="1">
    <citation type="submission" date="2017-05" db="EMBL/GenBank/DDBJ databases">
        <title>Isolation of Rhodococcus sp. S2-17 biodegrading of BP-3.</title>
        <authorList>
            <person name="Lee Y."/>
            <person name="Kim K.H."/>
            <person name="Chun B.H."/>
            <person name="Jung H.S."/>
            <person name="Jeon C.O."/>
        </authorList>
    </citation>
    <scope>NUCLEOTIDE SEQUENCE [LARGE SCALE GENOMIC DNA]</scope>
    <source>
        <strain evidence="2 3">S2-17</strain>
    </source>
</reference>
<accession>A0A2S2C421</accession>
<gene>
    <name evidence="2" type="ORF">CBI38_13945</name>
</gene>
<keyword evidence="3" id="KW-1185">Reference proteome</keyword>
<sequence length="164" mass="18158">MQSLTKKEILRSFVNSSQSRIKTVAFPPSFDETEWEELDFYGWVDPRSPQRAYLVTTHASGVTGIELRRANSEGARPRSAMCNLCHAVHRHGGTALFTARKAGASGKAGNSIGTYLCIDFCCSLYARGLKFLPDNQPEHALPTQTRIAQLCHRLDGFVARVLTT</sequence>
<name>A0A2S2C421_9NOCA</name>
<organism evidence="2 3">
    <name type="scientific">Rhodococcus oxybenzonivorans</name>
    <dbReference type="NCBI Taxonomy" id="1990687"/>
    <lineage>
        <taxon>Bacteria</taxon>
        <taxon>Bacillati</taxon>
        <taxon>Actinomycetota</taxon>
        <taxon>Actinomycetes</taxon>
        <taxon>Mycobacteriales</taxon>
        <taxon>Nocardiaceae</taxon>
        <taxon>Rhodococcus</taxon>
    </lineage>
</organism>
<feature type="domain" description="Elongation factor G-binding protein C-terminal treble-clef zinc-finger" evidence="1">
    <location>
        <begin position="8"/>
        <end position="161"/>
    </location>
</feature>
<dbReference type="Pfam" id="PF16571">
    <property type="entry name" value="FBP_C"/>
    <property type="match status" value="1"/>
</dbReference>
<dbReference type="KEGG" id="roz:CBI38_13945"/>
<evidence type="ECO:0000313" key="3">
    <source>
        <dbReference type="Proteomes" id="UP000245711"/>
    </source>
</evidence>
<dbReference type="OrthoDB" id="4171838at2"/>
<dbReference type="AlphaFoldDB" id="A0A2S2C421"/>
<dbReference type="RefSeq" id="WP_109335077.1">
    <property type="nucleotide sequence ID" value="NZ_CP021354.1"/>
</dbReference>
<dbReference type="Proteomes" id="UP000245711">
    <property type="component" value="Chromosome"/>
</dbReference>
<evidence type="ECO:0000259" key="1">
    <source>
        <dbReference type="Pfam" id="PF16571"/>
    </source>
</evidence>
<evidence type="ECO:0000313" key="2">
    <source>
        <dbReference type="EMBL" id="AWK75544.1"/>
    </source>
</evidence>